<evidence type="ECO:0000313" key="3">
    <source>
        <dbReference type="EMBL" id="NNU81160.1"/>
    </source>
</evidence>
<accession>A0A849L4N3</accession>
<gene>
    <name evidence="3" type="ORF">HMH01_12010</name>
</gene>
<dbReference type="InterPro" id="IPR017996">
    <property type="entry name" value="MRJP/yellow-related"/>
</dbReference>
<organism evidence="3 4">
    <name type="scientific">Halovulum dunhuangense</name>
    <dbReference type="NCBI Taxonomy" id="1505036"/>
    <lineage>
        <taxon>Bacteria</taxon>
        <taxon>Pseudomonadati</taxon>
        <taxon>Pseudomonadota</taxon>
        <taxon>Alphaproteobacteria</taxon>
        <taxon>Rhodobacterales</taxon>
        <taxon>Paracoccaceae</taxon>
        <taxon>Halovulum</taxon>
    </lineage>
</organism>
<proteinExistence type="predicted"/>
<sequence>MLFRIRNFLGFLLSAALVLVILVAGLAWFLFRPGGLHADLTGAPLLEGSTLEVAAVSDRPVGDVVVTPEGRLFFTLHPAAAGPGPRLFEWVDGAARPFGAAAGLETPFALGIDGQNRIWVADPGRLGLGTPRLVAFDLTTGAPLHEHTFPRGVTPWGSWLNDLAVSADGNWVYLADAGVASHRAALVVYNVRDRRSYRMLAGHETVSPRDFLIRAPGRDMALLGGQIALKPGVAALSLSEDGDWLHYAAANHDTAYRIPVEGLQNPNFSTVRVAVDIQTVGTKPLGEGIATAGAALLATDVEHGAVMRLLPDGRTQTVLRDDRLRWPGQLATGPDGALYVADSALQHVLLRDAGAVAAAAPFTIWRIPAPPPAVPLDPLTGRPVQP</sequence>
<dbReference type="RefSeq" id="WP_171325872.1">
    <property type="nucleotide sequence ID" value="NZ_JABFBC010000002.1"/>
</dbReference>
<evidence type="ECO:0000313" key="4">
    <source>
        <dbReference type="Proteomes" id="UP000572377"/>
    </source>
</evidence>
<dbReference type="PANTHER" id="PTHR10009:SF18">
    <property type="entry name" value="PROTEIN YELLOW-LIKE PROTEIN"/>
    <property type="match status" value="1"/>
</dbReference>
<dbReference type="Proteomes" id="UP000572377">
    <property type="component" value="Unassembled WGS sequence"/>
</dbReference>
<dbReference type="PANTHER" id="PTHR10009">
    <property type="entry name" value="PROTEIN YELLOW-RELATED"/>
    <property type="match status" value="1"/>
</dbReference>
<comment type="caution">
    <text evidence="3">The sequence shown here is derived from an EMBL/GenBank/DDBJ whole genome shotgun (WGS) entry which is preliminary data.</text>
</comment>
<name>A0A849L4N3_9RHOB</name>
<dbReference type="Pfam" id="PF03022">
    <property type="entry name" value="MRJP"/>
    <property type="match status" value="1"/>
</dbReference>
<protein>
    <recommendedName>
        <fullName evidence="5">Sugar lactone lactonase YvrE</fullName>
    </recommendedName>
</protein>
<dbReference type="SUPFAM" id="SSF101898">
    <property type="entry name" value="NHL repeat"/>
    <property type="match status" value="1"/>
</dbReference>
<keyword evidence="2" id="KW-0964">Secreted</keyword>
<dbReference type="InterPro" id="IPR011042">
    <property type="entry name" value="6-blade_b-propeller_TolB-like"/>
</dbReference>
<dbReference type="Gene3D" id="2.120.10.30">
    <property type="entry name" value="TolB, C-terminal domain"/>
    <property type="match status" value="1"/>
</dbReference>
<evidence type="ECO:0000256" key="1">
    <source>
        <dbReference type="ARBA" id="ARBA00004613"/>
    </source>
</evidence>
<evidence type="ECO:0008006" key="5">
    <source>
        <dbReference type="Google" id="ProtNLM"/>
    </source>
</evidence>
<reference evidence="3 4" key="1">
    <citation type="submission" date="2020-05" db="EMBL/GenBank/DDBJ databases">
        <title>Gimesia benthica sp. nov., a novel planctomycete isolated from a deep-sea water sample of the Northwest Indian Ocean.</title>
        <authorList>
            <person name="Wang J."/>
            <person name="Ruan C."/>
            <person name="Song L."/>
            <person name="Zhu Y."/>
            <person name="Li A."/>
            <person name="Zheng X."/>
            <person name="Wang L."/>
            <person name="Lu Z."/>
            <person name="Huang Y."/>
            <person name="Du W."/>
            <person name="Zhou Y."/>
            <person name="Huang L."/>
            <person name="Dai X."/>
        </authorList>
    </citation>
    <scope>NUCLEOTIDE SEQUENCE [LARGE SCALE GENOMIC DNA]</scope>
    <source>
        <strain evidence="3 4">YYQ-30</strain>
    </source>
</reference>
<comment type="subcellular location">
    <subcellularLocation>
        <location evidence="1">Secreted</location>
    </subcellularLocation>
</comment>
<keyword evidence="4" id="KW-1185">Reference proteome</keyword>
<dbReference type="GO" id="GO:0005576">
    <property type="term" value="C:extracellular region"/>
    <property type="evidence" value="ECO:0007669"/>
    <property type="project" value="UniProtKB-SubCell"/>
</dbReference>
<dbReference type="EMBL" id="JABFBC010000002">
    <property type="protein sequence ID" value="NNU81160.1"/>
    <property type="molecule type" value="Genomic_DNA"/>
</dbReference>
<dbReference type="AlphaFoldDB" id="A0A849L4N3"/>
<evidence type="ECO:0000256" key="2">
    <source>
        <dbReference type="ARBA" id="ARBA00022525"/>
    </source>
</evidence>